<sequence length="279" mass="29840">MKIPSIRCLALALLTALPAMAGESALTLDRGIAATLSMPEGDGPFPAVLLLHGLGSTRNEIGNIYVDKAEALAANGIASLRFDFRGFGKSDGDTGEFTLDRQNADALIALEALQDIDGVDPERIGVLGFSFGAGAAIELAAAQPQAVKSVVVWSPIGDYAADMLDSLGQKVFDRAAEDGIVGLNLGWRTMALKQDFFDSLFTHDLYAALTEYPGPFMTINGADDFYLKYAERLRDAAAGTDKKGMVIDDADHVFHVYTPSKSVASQVIELTLDRFEETL</sequence>
<dbReference type="SUPFAM" id="SSF53474">
    <property type="entry name" value="alpha/beta-Hydrolases"/>
    <property type="match status" value="1"/>
</dbReference>
<dbReference type="GO" id="GO:0052689">
    <property type="term" value="F:carboxylic ester hydrolase activity"/>
    <property type="evidence" value="ECO:0007669"/>
    <property type="project" value="TreeGrafter"/>
</dbReference>
<gene>
    <name evidence="2" type="ORF">SAMN04489859_101098</name>
</gene>
<proteinExistence type="predicted"/>
<dbReference type="PANTHER" id="PTHR43265:SF1">
    <property type="entry name" value="ESTERASE ESTD"/>
    <property type="match status" value="1"/>
</dbReference>
<organism evidence="2 3">
    <name type="scientific">Paracoccus alcaliphilus</name>
    <dbReference type="NCBI Taxonomy" id="34002"/>
    <lineage>
        <taxon>Bacteria</taxon>
        <taxon>Pseudomonadati</taxon>
        <taxon>Pseudomonadota</taxon>
        <taxon>Alphaproteobacteria</taxon>
        <taxon>Rhodobacterales</taxon>
        <taxon>Paracoccaceae</taxon>
        <taxon>Paracoccus</taxon>
    </lineage>
</organism>
<dbReference type="STRING" id="34002.SAMN04489859_101098"/>
<dbReference type="Pfam" id="PF06500">
    <property type="entry name" value="FrsA-like"/>
    <property type="match status" value="1"/>
</dbReference>
<dbReference type="InterPro" id="IPR029058">
    <property type="entry name" value="AB_hydrolase_fold"/>
</dbReference>
<accession>A0A1H8HTP8</accession>
<dbReference type="InterPro" id="IPR010520">
    <property type="entry name" value="FrsA-like"/>
</dbReference>
<feature type="signal peptide" evidence="1">
    <location>
        <begin position="1"/>
        <end position="21"/>
    </location>
</feature>
<dbReference type="Gene3D" id="3.40.50.1820">
    <property type="entry name" value="alpha/beta hydrolase"/>
    <property type="match status" value="1"/>
</dbReference>
<reference evidence="2 3" key="1">
    <citation type="submission" date="2016-10" db="EMBL/GenBank/DDBJ databases">
        <authorList>
            <person name="de Groot N.N."/>
        </authorList>
    </citation>
    <scope>NUCLEOTIDE SEQUENCE [LARGE SCALE GENOMIC DNA]</scope>
    <source>
        <strain evidence="2 3">DSM 8512</strain>
    </source>
</reference>
<dbReference type="InterPro" id="IPR053145">
    <property type="entry name" value="AB_hydrolase_Est10"/>
</dbReference>
<dbReference type="AlphaFoldDB" id="A0A1H8HTP8"/>
<protein>
    <submittedName>
        <fullName evidence="2">Uncharacterized protein</fullName>
    </submittedName>
</protein>
<dbReference type="EMBL" id="FODE01000010">
    <property type="protein sequence ID" value="SEN59680.1"/>
    <property type="molecule type" value="Genomic_DNA"/>
</dbReference>
<keyword evidence="1" id="KW-0732">Signal</keyword>
<name>A0A1H8HTP8_9RHOB</name>
<evidence type="ECO:0000313" key="3">
    <source>
        <dbReference type="Proteomes" id="UP000199054"/>
    </source>
</evidence>
<evidence type="ECO:0000313" key="2">
    <source>
        <dbReference type="EMBL" id="SEN59680.1"/>
    </source>
</evidence>
<evidence type="ECO:0000256" key="1">
    <source>
        <dbReference type="SAM" id="SignalP"/>
    </source>
</evidence>
<feature type="chain" id="PRO_5011508658" evidence="1">
    <location>
        <begin position="22"/>
        <end position="279"/>
    </location>
</feature>
<dbReference type="RefSeq" id="WP_244519165.1">
    <property type="nucleotide sequence ID" value="NZ_CP067124.1"/>
</dbReference>
<dbReference type="Proteomes" id="UP000199054">
    <property type="component" value="Unassembled WGS sequence"/>
</dbReference>
<keyword evidence="3" id="KW-1185">Reference proteome</keyword>
<dbReference type="PANTHER" id="PTHR43265">
    <property type="entry name" value="ESTERASE ESTD"/>
    <property type="match status" value="1"/>
</dbReference>